<dbReference type="RefSeq" id="WP_140011166.1">
    <property type="nucleotide sequence ID" value="NZ_JBHMDG010000022.1"/>
</dbReference>
<dbReference type="InterPro" id="IPR016032">
    <property type="entry name" value="Sig_transdc_resp-reg_C-effctor"/>
</dbReference>
<name>A0ABV5KCZ7_9ACTN</name>
<dbReference type="InterPro" id="IPR001789">
    <property type="entry name" value="Sig_transdc_resp-reg_receiver"/>
</dbReference>
<feature type="domain" description="HTH luxR-type" evidence="5">
    <location>
        <begin position="136"/>
        <end position="201"/>
    </location>
</feature>
<dbReference type="SUPFAM" id="SSF52172">
    <property type="entry name" value="CheY-like"/>
    <property type="match status" value="1"/>
</dbReference>
<feature type="modified residue" description="4-aspartylphosphate" evidence="4">
    <location>
        <position position="52"/>
    </location>
</feature>
<dbReference type="SUPFAM" id="SSF46894">
    <property type="entry name" value="C-terminal effector domain of the bipartite response regulators"/>
    <property type="match status" value="1"/>
</dbReference>
<organism evidence="7 8">
    <name type="scientific">Nocardioides plantarum</name>
    <dbReference type="NCBI Taxonomy" id="29299"/>
    <lineage>
        <taxon>Bacteria</taxon>
        <taxon>Bacillati</taxon>
        <taxon>Actinomycetota</taxon>
        <taxon>Actinomycetes</taxon>
        <taxon>Propionibacteriales</taxon>
        <taxon>Nocardioidaceae</taxon>
        <taxon>Nocardioides</taxon>
    </lineage>
</organism>
<dbReference type="PANTHER" id="PTHR44688">
    <property type="entry name" value="DNA-BINDING TRANSCRIPTIONAL ACTIVATOR DEVR_DOSR"/>
    <property type="match status" value="1"/>
</dbReference>
<evidence type="ECO:0000256" key="2">
    <source>
        <dbReference type="ARBA" id="ARBA00023125"/>
    </source>
</evidence>
<dbReference type="PROSITE" id="PS50110">
    <property type="entry name" value="RESPONSE_REGULATORY"/>
    <property type="match status" value="1"/>
</dbReference>
<protein>
    <submittedName>
        <fullName evidence="7">LuxR C-terminal-related transcriptional regulator</fullName>
    </submittedName>
</protein>
<keyword evidence="4" id="KW-0597">Phosphoprotein</keyword>
<feature type="domain" description="Response regulatory" evidence="6">
    <location>
        <begin position="7"/>
        <end position="116"/>
    </location>
</feature>
<evidence type="ECO:0000313" key="7">
    <source>
        <dbReference type="EMBL" id="MFB9314603.1"/>
    </source>
</evidence>
<evidence type="ECO:0000256" key="3">
    <source>
        <dbReference type="ARBA" id="ARBA00023163"/>
    </source>
</evidence>
<reference evidence="7 8" key="1">
    <citation type="submission" date="2024-09" db="EMBL/GenBank/DDBJ databases">
        <authorList>
            <person name="Sun Q."/>
            <person name="Mori K."/>
        </authorList>
    </citation>
    <scope>NUCLEOTIDE SEQUENCE [LARGE SCALE GENOMIC DNA]</scope>
    <source>
        <strain evidence="7 8">JCM 9626</strain>
    </source>
</reference>
<dbReference type="Gene3D" id="3.40.50.2300">
    <property type="match status" value="1"/>
</dbReference>
<evidence type="ECO:0000313" key="8">
    <source>
        <dbReference type="Proteomes" id="UP001589750"/>
    </source>
</evidence>
<keyword evidence="8" id="KW-1185">Reference proteome</keyword>
<comment type="caution">
    <text evidence="7">The sequence shown here is derived from an EMBL/GenBank/DDBJ whole genome shotgun (WGS) entry which is preliminary data.</text>
</comment>
<evidence type="ECO:0000256" key="4">
    <source>
        <dbReference type="PROSITE-ProRule" id="PRU00169"/>
    </source>
</evidence>
<dbReference type="Gene3D" id="1.10.10.10">
    <property type="entry name" value="Winged helix-like DNA-binding domain superfamily/Winged helix DNA-binding domain"/>
    <property type="match status" value="1"/>
</dbReference>
<sequence length="208" mass="21979">MSESPMRVAVVSPLDVVAVGLAAMLEQHPDQVAVVELSVGFGADDPDVILYDAIGLHDGDGADLEHYVKETSAAVLVVSQDLRPDLASRALARGADGFFSLGVDDEQLLRAVLTATTVDDDGAVLDAGDALAVGHRLGQDVGLTPREIDVLTLITQGLSNQEIAEQSYLSINSVKTYIRSAYRRIGVTSRSQAVVWCLQHGFAPSPGL</sequence>
<dbReference type="PROSITE" id="PS50043">
    <property type="entry name" value="HTH_LUXR_2"/>
    <property type="match status" value="1"/>
</dbReference>
<keyword evidence="3" id="KW-0804">Transcription</keyword>
<dbReference type="InterPro" id="IPR000792">
    <property type="entry name" value="Tscrpt_reg_LuxR_C"/>
</dbReference>
<accession>A0ABV5KCZ7</accession>
<evidence type="ECO:0000259" key="6">
    <source>
        <dbReference type="PROSITE" id="PS50110"/>
    </source>
</evidence>
<dbReference type="PANTHER" id="PTHR44688:SF16">
    <property type="entry name" value="DNA-BINDING TRANSCRIPTIONAL ACTIVATOR DEVR_DOSR"/>
    <property type="match status" value="1"/>
</dbReference>
<dbReference type="InterPro" id="IPR036388">
    <property type="entry name" value="WH-like_DNA-bd_sf"/>
</dbReference>
<proteinExistence type="predicted"/>
<gene>
    <name evidence="7" type="ORF">ACFFRI_16215</name>
</gene>
<keyword evidence="1" id="KW-0805">Transcription regulation</keyword>
<dbReference type="InterPro" id="IPR011006">
    <property type="entry name" value="CheY-like_superfamily"/>
</dbReference>
<keyword evidence="2" id="KW-0238">DNA-binding</keyword>
<dbReference type="EMBL" id="JBHMDG010000022">
    <property type="protein sequence ID" value="MFB9314603.1"/>
    <property type="molecule type" value="Genomic_DNA"/>
</dbReference>
<dbReference type="PRINTS" id="PR00038">
    <property type="entry name" value="HTHLUXR"/>
</dbReference>
<dbReference type="SMART" id="SM00421">
    <property type="entry name" value="HTH_LUXR"/>
    <property type="match status" value="1"/>
</dbReference>
<evidence type="ECO:0000256" key="1">
    <source>
        <dbReference type="ARBA" id="ARBA00023015"/>
    </source>
</evidence>
<dbReference type="Pfam" id="PF00196">
    <property type="entry name" value="GerE"/>
    <property type="match status" value="1"/>
</dbReference>
<evidence type="ECO:0000259" key="5">
    <source>
        <dbReference type="PROSITE" id="PS50043"/>
    </source>
</evidence>
<dbReference type="CDD" id="cd06170">
    <property type="entry name" value="LuxR_C_like"/>
    <property type="match status" value="1"/>
</dbReference>
<dbReference type="Proteomes" id="UP001589750">
    <property type="component" value="Unassembled WGS sequence"/>
</dbReference>